<dbReference type="EMBL" id="QNRX01000019">
    <property type="protein sequence ID" value="RBP59331.1"/>
    <property type="molecule type" value="Genomic_DNA"/>
</dbReference>
<sequence length="80" mass="9464">MIKDILLLDKKQNELDGNSGKHALEMICNESGNDTDKAWKRHGKSKRNDTYTKFMKLNRHSLFATFLKKWHRVSLCSFFF</sequence>
<reference evidence="1 2" key="1">
    <citation type="submission" date="2018-06" db="EMBL/GenBank/DDBJ databases">
        <title>Genomic Encyclopedia of Type Strains, Phase IV (KMG-IV): sequencing the most valuable type-strain genomes for metagenomic binning, comparative biology and taxonomic classification.</title>
        <authorList>
            <person name="Goeker M."/>
        </authorList>
    </citation>
    <scope>NUCLEOTIDE SEQUENCE [LARGE SCALE GENOMIC DNA]</scope>
    <source>
        <strain evidence="1 2">DSM 22112</strain>
    </source>
</reference>
<proteinExistence type="predicted"/>
<evidence type="ECO:0000313" key="2">
    <source>
        <dbReference type="Proteomes" id="UP000253490"/>
    </source>
</evidence>
<accession>A0A366HYW2</accession>
<name>A0A366HYW2_9FIRM</name>
<dbReference type="AlphaFoldDB" id="A0A366HYW2"/>
<keyword evidence="2" id="KW-1185">Reference proteome</keyword>
<comment type="caution">
    <text evidence="1">The sequence shown here is derived from an EMBL/GenBank/DDBJ whole genome shotgun (WGS) entry which is preliminary data.</text>
</comment>
<gene>
    <name evidence="1" type="ORF">DES36_11956</name>
</gene>
<organism evidence="1 2">
    <name type="scientific">Alkalibaculum bacchi</name>
    <dbReference type="NCBI Taxonomy" id="645887"/>
    <lineage>
        <taxon>Bacteria</taxon>
        <taxon>Bacillati</taxon>
        <taxon>Bacillota</taxon>
        <taxon>Clostridia</taxon>
        <taxon>Eubacteriales</taxon>
        <taxon>Eubacteriaceae</taxon>
        <taxon>Alkalibaculum</taxon>
    </lineage>
</organism>
<protein>
    <submittedName>
        <fullName evidence="1">Uncharacterized protein</fullName>
    </submittedName>
</protein>
<dbReference type="Proteomes" id="UP000253490">
    <property type="component" value="Unassembled WGS sequence"/>
</dbReference>
<evidence type="ECO:0000313" key="1">
    <source>
        <dbReference type="EMBL" id="RBP59331.1"/>
    </source>
</evidence>
<dbReference type="RefSeq" id="WP_113921544.1">
    <property type="nucleotide sequence ID" value="NZ_RXYD01000019.1"/>
</dbReference>